<dbReference type="AlphaFoldDB" id="A0A9W4XT78"/>
<dbReference type="GO" id="GO:0009398">
    <property type="term" value="P:FMN biosynthetic process"/>
    <property type="evidence" value="ECO:0007669"/>
    <property type="project" value="TreeGrafter"/>
</dbReference>
<proteinExistence type="inferred from homology"/>
<dbReference type="Pfam" id="PF01687">
    <property type="entry name" value="Flavokinase"/>
    <property type="match status" value="1"/>
</dbReference>
<comment type="function">
    <text evidence="1">Catalyzes the phosphorylation of riboflavin (vitamin B2) to form flavin mononucleotide (FMN) coenzyme.</text>
</comment>
<dbReference type="InterPro" id="IPR023468">
    <property type="entry name" value="Riboflavin_kinase"/>
</dbReference>
<evidence type="ECO:0000256" key="5">
    <source>
        <dbReference type="ARBA" id="ARBA00017394"/>
    </source>
</evidence>
<evidence type="ECO:0000256" key="7">
    <source>
        <dbReference type="ARBA" id="ARBA00022643"/>
    </source>
</evidence>
<gene>
    <name evidence="16" type="ORF">PDIGIT_LOCUS4990</name>
</gene>
<dbReference type="InterPro" id="IPR023465">
    <property type="entry name" value="Riboflavin_kinase_dom_sf"/>
</dbReference>
<feature type="compositionally biased region" description="Basic and acidic residues" evidence="14">
    <location>
        <begin position="118"/>
        <end position="127"/>
    </location>
</feature>
<evidence type="ECO:0000256" key="12">
    <source>
        <dbReference type="ARBA" id="ARBA00029960"/>
    </source>
</evidence>
<dbReference type="SUPFAM" id="SSF82114">
    <property type="entry name" value="Riboflavin kinase-like"/>
    <property type="match status" value="1"/>
</dbReference>
<dbReference type="Proteomes" id="UP001152607">
    <property type="component" value="Unassembled WGS sequence"/>
</dbReference>
<evidence type="ECO:0000256" key="9">
    <source>
        <dbReference type="ARBA" id="ARBA00022741"/>
    </source>
</evidence>
<dbReference type="InterPro" id="IPR015865">
    <property type="entry name" value="Riboflavin_kinase_bac/euk"/>
</dbReference>
<dbReference type="SMART" id="SM00904">
    <property type="entry name" value="Flavokinase"/>
    <property type="match status" value="1"/>
</dbReference>
<sequence>MSSARAEGSRGTVAVLARWVASKQLEHQVAPSLIINLYLLHICTTYSQTPHITHHTLNLATLSHEPKQKTYEPFLPNNLLSPHTDSRRRPSSQLTPPKHTPREPPPPTSRKPPPPKPPPKENENKRETQKKKEKKRTMSQRPSTRPPLAGPSTVLPPYPLKLRGPVIKGFGRGSKELGIPTANIPLSGLSVGGNSDLESGIYYGYAALDHSSIPALTSNDAVPSATDDTSVPVDGSRNFAVKDLEEEQQGGEEEGKGRTVYPTVLSIGYNPYYKNTQRSIEIHLLHSFERDFYGATLSLVILGYVRPEYDYVSKEALVEDIREDIRVAQRSLEREAYKGFAGDEWLVGEA</sequence>
<evidence type="ECO:0000313" key="16">
    <source>
        <dbReference type="EMBL" id="CAI6331961.1"/>
    </source>
</evidence>
<keyword evidence="8" id="KW-0808">Transferase</keyword>
<dbReference type="GO" id="GO:0008531">
    <property type="term" value="F:riboflavin kinase activity"/>
    <property type="evidence" value="ECO:0007669"/>
    <property type="project" value="UniProtKB-EC"/>
</dbReference>
<evidence type="ECO:0000256" key="14">
    <source>
        <dbReference type="SAM" id="MobiDB-lite"/>
    </source>
</evidence>
<protein>
    <recommendedName>
        <fullName evidence="5">Riboflavin kinase</fullName>
        <ecNumber evidence="4">2.7.1.26</ecNumber>
    </recommendedName>
    <alternativeName>
        <fullName evidence="12">Flavin mononucleotide kinase 1</fullName>
    </alternativeName>
</protein>
<evidence type="ECO:0000259" key="15">
    <source>
        <dbReference type="SMART" id="SM00904"/>
    </source>
</evidence>
<comment type="caution">
    <text evidence="16">The sequence shown here is derived from an EMBL/GenBank/DDBJ whole genome shotgun (WGS) entry which is preliminary data.</text>
</comment>
<feature type="domain" description="Riboflavin kinase" evidence="15">
    <location>
        <begin position="155"/>
        <end position="333"/>
    </location>
</feature>
<dbReference type="PANTHER" id="PTHR22749">
    <property type="entry name" value="RIBOFLAVIN KINASE/FMN ADENYLYLTRANSFERASE"/>
    <property type="match status" value="1"/>
</dbReference>
<evidence type="ECO:0000256" key="13">
    <source>
        <dbReference type="ARBA" id="ARBA00047880"/>
    </source>
</evidence>
<feature type="compositionally biased region" description="Basic residues" evidence="14">
    <location>
        <begin position="128"/>
        <end position="138"/>
    </location>
</feature>
<dbReference type="EC" id="2.7.1.26" evidence="4"/>
<keyword evidence="9" id="KW-0547">Nucleotide-binding</keyword>
<evidence type="ECO:0000256" key="6">
    <source>
        <dbReference type="ARBA" id="ARBA00022630"/>
    </source>
</evidence>
<keyword evidence="6" id="KW-0285">Flavoprotein</keyword>
<keyword evidence="10" id="KW-0418">Kinase</keyword>
<comment type="pathway">
    <text evidence="2">Cofactor biosynthesis; FMN biosynthesis; FMN from riboflavin (ATP route): step 1/1.</text>
</comment>
<dbReference type="EMBL" id="CAOQHR010000003">
    <property type="protein sequence ID" value="CAI6331961.1"/>
    <property type="molecule type" value="Genomic_DNA"/>
</dbReference>
<comment type="catalytic activity">
    <reaction evidence="13">
        <text>riboflavin + ATP = FMN + ADP + H(+)</text>
        <dbReference type="Rhea" id="RHEA:14357"/>
        <dbReference type="ChEBI" id="CHEBI:15378"/>
        <dbReference type="ChEBI" id="CHEBI:30616"/>
        <dbReference type="ChEBI" id="CHEBI:57986"/>
        <dbReference type="ChEBI" id="CHEBI:58210"/>
        <dbReference type="ChEBI" id="CHEBI:456216"/>
        <dbReference type="EC" id="2.7.1.26"/>
    </reaction>
</comment>
<organism evidence="16 17">
    <name type="scientific">Periconia digitata</name>
    <dbReference type="NCBI Taxonomy" id="1303443"/>
    <lineage>
        <taxon>Eukaryota</taxon>
        <taxon>Fungi</taxon>
        <taxon>Dikarya</taxon>
        <taxon>Ascomycota</taxon>
        <taxon>Pezizomycotina</taxon>
        <taxon>Dothideomycetes</taxon>
        <taxon>Pleosporomycetidae</taxon>
        <taxon>Pleosporales</taxon>
        <taxon>Massarineae</taxon>
        <taxon>Periconiaceae</taxon>
        <taxon>Periconia</taxon>
    </lineage>
</organism>
<feature type="compositionally biased region" description="Pro residues" evidence="14">
    <location>
        <begin position="144"/>
        <end position="157"/>
    </location>
</feature>
<dbReference type="GO" id="GO:0009231">
    <property type="term" value="P:riboflavin biosynthetic process"/>
    <property type="evidence" value="ECO:0007669"/>
    <property type="project" value="InterPro"/>
</dbReference>
<evidence type="ECO:0000256" key="11">
    <source>
        <dbReference type="ARBA" id="ARBA00022840"/>
    </source>
</evidence>
<reference evidence="16" key="1">
    <citation type="submission" date="2023-01" db="EMBL/GenBank/DDBJ databases">
        <authorList>
            <person name="Van Ghelder C."/>
            <person name="Rancurel C."/>
        </authorList>
    </citation>
    <scope>NUCLEOTIDE SEQUENCE</scope>
    <source>
        <strain evidence="16">CNCM I-4278</strain>
    </source>
</reference>
<evidence type="ECO:0000256" key="8">
    <source>
        <dbReference type="ARBA" id="ARBA00022679"/>
    </source>
</evidence>
<feature type="region of interest" description="Disordered" evidence="14">
    <location>
        <begin position="70"/>
        <end position="157"/>
    </location>
</feature>
<evidence type="ECO:0000313" key="17">
    <source>
        <dbReference type="Proteomes" id="UP001152607"/>
    </source>
</evidence>
<evidence type="ECO:0000256" key="4">
    <source>
        <dbReference type="ARBA" id="ARBA00012105"/>
    </source>
</evidence>
<dbReference type="PANTHER" id="PTHR22749:SF6">
    <property type="entry name" value="RIBOFLAVIN KINASE"/>
    <property type="match status" value="1"/>
</dbReference>
<comment type="similarity">
    <text evidence="3">Belongs to the flavokinase family.</text>
</comment>
<feature type="compositionally biased region" description="Pro residues" evidence="14">
    <location>
        <begin position="103"/>
        <end position="117"/>
    </location>
</feature>
<keyword evidence="11" id="KW-0067">ATP-binding</keyword>
<evidence type="ECO:0000256" key="3">
    <source>
        <dbReference type="ARBA" id="ARBA00010108"/>
    </source>
</evidence>
<evidence type="ECO:0000256" key="2">
    <source>
        <dbReference type="ARBA" id="ARBA00005201"/>
    </source>
</evidence>
<evidence type="ECO:0000256" key="10">
    <source>
        <dbReference type="ARBA" id="ARBA00022777"/>
    </source>
</evidence>
<dbReference type="GO" id="GO:0005739">
    <property type="term" value="C:mitochondrion"/>
    <property type="evidence" value="ECO:0007669"/>
    <property type="project" value="TreeGrafter"/>
</dbReference>
<dbReference type="OrthoDB" id="276388at2759"/>
<name>A0A9W4XT78_9PLEO</name>
<dbReference type="Gene3D" id="2.40.30.30">
    <property type="entry name" value="Riboflavin kinase-like"/>
    <property type="match status" value="1"/>
</dbReference>
<keyword evidence="17" id="KW-1185">Reference proteome</keyword>
<dbReference type="GO" id="GO:0005524">
    <property type="term" value="F:ATP binding"/>
    <property type="evidence" value="ECO:0007669"/>
    <property type="project" value="UniProtKB-KW"/>
</dbReference>
<evidence type="ECO:0000256" key="1">
    <source>
        <dbReference type="ARBA" id="ARBA00003572"/>
    </source>
</evidence>
<keyword evidence="7" id="KW-0288">FMN</keyword>
<accession>A0A9W4XT78</accession>